<name>A0A239WMN1_STRAI</name>
<keyword evidence="5 9" id="KW-0560">Oxidoreductase</keyword>
<dbReference type="Gene3D" id="3.50.50.60">
    <property type="entry name" value="FAD/NAD(P)-binding domain"/>
    <property type="match status" value="2"/>
</dbReference>
<sequence length="551" mass="59689">MKIIIIGGVAGGMSAATRLRRLMEDAEIIVFEKGPYVSFANCGLPYHISGEIAEHDSLLLQTPESLKKRFNLDVRPFHEVINIDATSQTVTVKTQNGEIIERYDKLILSPGAKPIIPPLDGIYETDNLFTLRNVPDLDKIIANLDQIASGQAVVIGAGFIGLEMAENLALKGLKVTLVEQAPHVLPTFDIEMARYVEAELVNKGIHVITGQSVTAFHEKGQVLELSNGQTLLSDATILSVGVSPDTQLAKSAGIELGLRGGILVDQNYQTNQDNIYAVGDAIVVKQRITGQDALISLASPANRQGRQVADIIAGLDRQNIGSIGTAIVKIFDLAAASTGLNERAVQLLGYEHAVVHTTGKDHAGYYPGATDIVLKLIFSPSDGKIFGAQAVGQKGVDKRIDILATAIKAGLTIFDLPELELTYAPPFGSAKDPVNMIGYTAMNIAEGISQNIQWYQLDEELASGKILLDVRNSDEVASGQFKEFIHIPLDQLRERIGELDASKEYIVSCHSGLRSYIAERILKEHGISVKNLDGAYSLYRMALSENILFPK</sequence>
<feature type="domain" description="Rhodanese" evidence="8">
    <location>
        <begin position="461"/>
        <end position="548"/>
    </location>
</feature>
<keyword evidence="7" id="KW-0676">Redox-active center</keyword>
<dbReference type="SUPFAM" id="SSF52821">
    <property type="entry name" value="Rhodanese/Cell cycle control phosphatase"/>
    <property type="match status" value="1"/>
</dbReference>
<dbReference type="InterPro" id="IPR001763">
    <property type="entry name" value="Rhodanese-like_dom"/>
</dbReference>
<dbReference type="InterPro" id="IPR050260">
    <property type="entry name" value="FAD-bd_OxRdtase"/>
</dbReference>
<keyword evidence="3" id="KW-0285">Flavoprotein</keyword>
<dbReference type="AlphaFoldDB" id="A0A239WMN1"/>
<dbReference type="InterPro" id="IPR036873">
    <property type="entry name" value="Rhodanese-like_dom_sf"/>
</dbReference>
<evidence type="ECO:0000256" key="5">
    <source>
        <dbReference type="ARBA" id="ARBA00023002"/>
    </source>
</evidence>
<dbReference type="KEGG" id="saco:SAME_00512"/>
<dbReference type="OrthoDB" id="9802028at2"/>
<dbReference type="PRINTS" id="PR00411">
    <property type="entry name" value="PNDRDTASEI"/>
</dbReference>
<dbReference type="RefSeq" id="WP_095121864.1">
    <property type="nucleotide sequence ID" value="NZ_LT906454.1"/>
</dbReference>
<accession>A0A239WMN1</accession>
<gene>
    <name evidence="9" type="primary">cdr_1</name>
    <name evidence="9" type="ORF">SAMEA4504048_00512</name>
</gene>
<protein>
    <submittedName>
        <fullName evidence="9">NAD(FAD)-dependent dehydrogenase</fullName>
        <ecNumber evidence="9">1.8.1.14</ecNumber>
    </submittedName>
</protein>
<reference evidence="9 10" key="1">
    <citation type="submission" date="2017-06" db="EMBL/GenBank/DDBJ databases">
        <authorList>
            <consortium name="Pathogen Informatics"/>
        </authorList>
    </citation>
    <scope>NUCLEOTIDE SEQUENCE [LARGE SCALE GENOMIC DNA]</scope>
    <source>
        <strain evidence="9 10">NCTC11291</strain>
    </source>
</reference>
<dbReference type="InterPro" id="IPR036188">
    <property type="entry name" value="FAD/NAD-bd_sf"/>
</dbReference>
<proteinExistence type="inferred from homology"/>
<dbReference type="EC" id="1.8.1.14" evidence="9"/>
<dbReference type="Pfam" id="PF00581">
    <property type="entry name" value="Rhodanese"/>
    <property type="match status" value="1"/>
</dbReference>
<dbReference type="PANTHER" id="PTHR43429">
    <property type="entry name" value="PYRIDINE NUCLEOTIDE-DISULFIDE OXIDOREDUCTASE DOMAIN-CONTAINING"/>
    <property type="match status" value="1"/>
</dbReference>
<evidence type="ECO:0000313" key="9">
    <source>
        <dbReference type="EMBL" id="SNV35727.1"/>
    </source>
</evidence>
<dbReference type="InterPro" id="IPR016156">
    <property type="entry name" value="FAD/NAD-linked_Rdtase_dimer_sf"/>
</dbReference>
<evidence type="ECO:0000256" key="2">
    <source>
        <dbReference type="ARBA" id="ARBA00009130"/>
    </source>
</evidence>
<comment type="cofactor">
    <cofactor evidence="1">
        <name>FAD</name>
        <dbReference type="ChEBI" id="CHEBI:57692"/>
    </cofactor>
</comment>
<evidence type="ECO:0000313" key="10">
    <source>
        <dbReference type="Proteomes" id="UP000215144"/>
    </source>
</evidence>
<evidence type="ECO:0000256" key="7">
    <source>
        <dbReference type="ARBA" id="ARBA00023284"/>
    </source>
</evidence>
<dbReference type="SUPFAM" id="SSF55424">
    <property type="entry name" value="FAD/NAD-linked reductases, dimerisation (C-terminal) domain"/>
    <property type="match status" value="1"/>
</dbReference>
<organism evidence="9 10">
    <name type="scientific">Streptococcus acidominimus</name>
    <dbReference type="NCBI Taxonomy" id="1326"/>
    <lineage>
        <taxon>Bacteria</taxon>
        <taxon>Bacillati</taxon>
        <taxon>Bacillota</taxon>
        <taxon>Bacilli</taxon>
        <taxon>Lactobacillales</taxon>
        <taxon>Streptococcaceae</taxon>
        <taxon>Streptococcus</taxon>
    </lineage>
</organism>
<dbReference type="Proteomes" id="UP000215144">
    <property type="component" value="Chromosome 1"/>
</dbReference>
<comment type="similarity">
    <text evidence="2">Belongs to the class-III pyridine nucleotide-disulfide oxidoreductase family.</text>
</comment>
<dbReference type="Pfam" id="PF02852">
    <property type="entry name" value="Pyr_redox_dim"/>
    <property type="match status" value="1"/>
</dbReference>
<evidence type="ECO:0000256" key="3">
    <source>
        <dbReference type="ARBA" id="ARBA00022630"/>
    </source>
</evidence>
<dbReference type="Gene3D" id="3.40.250.10">
    <property type="entry name" value="Rhodanese-like domain"/>
    <property type="match status" value="1"/>
</dbReference>
<evidence type="ECO:0000259" key="8">
    <source>
        <dbReference type="PROSITE" id="PS50206"/>
    </source>
</evidence>
<dbReference type="PANTHER" id="PTHR43429:SF1">
    <property type="entry name" value="NAD(P)H SULFUR OXIDOREDUCTASE (COA-DEPENDENT)"/>
    <property type="match status" value="1"/>
</dbReference>
<dbReference type="PROSITE" id="PS50206">
    <property type="entry name" value="RHODANESE_3"/>
    <property type="match status" value="1"/>
</dbReference>
<dbReference type="Pfam" id="PF07992">
    <property type="entry name" value="Pyr_redox_2"/>
    <property type="match status" value="1"/>
</dbReference>
<dbReference type="InterPro" id="IPR004099">
    <property type="entry name" value="Pyr_nucl-diS_OxRdtase_dimer"/>
</dbReference>
<dbReference type="SUPFAM" id="SSF51905">
    <property type="entry name" value="FAD/NAD(P)-binding domain"/>
    <property type="match status" value="1"/>
</dbReference>
<keyword evidence="4" id="KW-0274">FAD</keyword>
<dbReference type="PRINTS" id="PR00368">
    <property type="entry name" value="FADPNR"/>
</dbReference>
<evidence type="ECO:0000256" key="1">
    <source>
        <dbReference type="ARBA" id="ARBA00001974"/>
    </source>
</evidence>
<keyword evidence="6" id="KW-0558">Oxidation</keyword>
<dbReference type="GO" id="GO:0016491">
    <property type="term" value="F:oxidoreductase activity"/>
    <property type="evidence" value="ECO:0007669"/>
    <property type="project" value="UniProtKB-KW"/>
</dbReference>
<dbReference type="InterPro" id="IPR023753">
    <property type="entry name" value="FAD/NAD-binding_dom"/>
</dbReference>
<evidence type="ECO:0000256" key="6">
    <source>
        <dbReference type="ARBA" id="ARBA00023097"/>
    </source>
</evidence>
<evidence type="ECO:0000256" key="4">
    <source>
        <dbReference type="ARBA" id="ARBA00022827"/>
    </source>
</evidence>
<dbReference type="SMART" id="SM00450">
    <property type="entry name" value="RHOD"/>
    <property type="match status" value="1"/>
</dbReference>
<dbReference type="EMBL" id="LT906454">
    <property type="protein sequence ID" value="SNV35727.1"/>
    <property type="molecule type" value="Genomic_DNA"/>
</dbReference>